<gene>
    <name evidence="3" type="ORF">DFR70_12317</name>
</gene>
<dbReference type="OrthoDB" id="163266at2"/>
<dbReference type="PANTHER" id="PTHR39428">
    <property type="entry name" value="F420H(2)-DEPENDENT QUINONE REDUCTASE RV1261C"/>
    <property type="match status" value="1"/>
</dbReference>
<dbReference type="GO" id="GO:0005886">
    <property type="term" value="C:plasma membrane"/>
    <property type="evidence" value="ECO:0007669"/>
    <property type="project" value="TreeGrafter"/>
</dbReference>
<dbReference type="Pfam" id="PF04075">
    <property type="entry name" value="F420H2_quin_red"/>
    <property type="match status" value="1"/>
</dbReference>
<comment type="caution">
    <text evidence="3">The sequence shown here is derived from an EMBL/GenBank/DDBJ whole genome shotgun (WGS) entry which is preliminary data.</text>
</comment>
<dbReference type="InterPro" id="IPR004378">
    <property type="entry name" value="F420H2_quin_Rdtase"/>
</dbReference>
<proteinExistence type="inferred from homology"/>
<evidence type="ECO:0000313" key="4">
    <source>
        <dbReference type="Proteomes" id="UP000247569"/>
    </source>
</evidence>
<dbReference type="EMBL" id="QJKF01000023">
    <property type="protein sequence ID" value="PXX54723.1"/>
    <property type="molecule type" value="Genomic_DNA"/>
</dbReference>
<dbReference type="Gene3D" id="2.30.110.10">
    <property type="entry name" value="Electron Transport, Fmn-binding Protein, Chain A"/>
    <property type="match status" value="1"/>
</dbReference>
<dbReference type="GO" id="GO:0070967">
    <property type="term" value="F:coenzyme F420 binding"/>
    <property type="evidence" value="ECO:0007669"/>
    <property type="project" value="TreeGrafter"/>
</dbReference>
<dbReference type="PANTHER" id="PTHR39428:SF1">
    <property type="entry name" value="F420H(2)-DEPENDENT QUINONE REDUCTASE RV1261C"/>
    <property type="match status" value="1"/>
</dbReference>
<dbReference type="RefSeq" id="WP_040743369.1">
    <property type="nucleotide sequence ID" value="NZ_QJKF01000023.1"/>
</dbReference>
<comment type="catalytic activity">
    <reaction evidence="2">
        <text>oxidized coenzyme F420-(gamma-L-Glu)(n) + a quinol + H(+) = reduced coenzyme F420-(gamma-L-Glu)(n) + a quinone</text>
        <dbReference type="Rhea" id="RHEA:39663"/>
        <dbReference type="Rhea" id="RHEA-COMP:12939"/>
        <dbReference type="Rhea" id="RHEA-COMP:14378"/>
        <dbReference type="ChEBI" id="CHEBI:15378"/>
        <dbReference type="ChEBI" id="CHEBI:24646"/>
        <dbReference type="ChEBI" id="CHEBI:132124"/>
        <dbReference type="ChEBI" id="CHEBI:133980"/>
        <dbReference type="ChEBI" id="CHEBI:139511"/>
    </reaction>
</comment>
<comment type="similarity">
    <text evidence="1">Belongs to the F420H(2)-dependent quinone reductase family.</text>
</comment>
<name>A0A318JT17_9NOCA</name>
<dbReference type="GO" id="GO:0016491">
    <property type="term" value="F:oxidoreductase activity"/>
    <property type="evidence" value="ECO:0007669"/>
    <property type="project" value="InterPro"/>
</dbReference>
<organism evidence="3 4">
    <name type="scientific">Nocardia tenerifensis</name>
    <dbReference type="NCBI Taxonomy" id="228006"/>
    <lineage>
        <taxon>Bacteria</taxon>
        <taxon>Bacillati</taxon>
        <taxon>Actinomycetota</taxon>
        <taxon>Actinomycetes</taxon>
        <taxon>Mycobacteriales</taxon>
        <taxon>Nocardiaceae</taxon>
        <taxon>Nocardia</taxon>
    </lineage>
</organism>
<reference evidence="3 4" key="1">
    <citation type="submission" date="2018-05" db="EMBL/GenBank/DDBJ databases">
        <title>Genomic Encyclopedia of Type Strains, Phase IV (KMG-IV): sequencing the most valuable type-strain genomes for metagenomic binning, comparative biology and taxonomic classification.</title>
        <authorList>
            <person name="Goeker M."/>
        </authorList>
    </citation>
    <scope>NUCLEOTIDE SEQUENCE [LARGE SCALE GENOMIC DNA]</scope>
    <source>
        <strain evidence="3 4">DSM 44704</strain>
    </source>
</reference>
<dbReference type="NCBIfam" id="TIGR00026">
    <property type="entry name" value="hi_GC_TIGR00026"/>
    <property type="match status" value="1"/>
</dbReference>
<protein>
    <submittedName>
        <fullName evidence="3">Deazaflavin-dependent oxidoreductase (Nitroreductase family)</fullName>
    </submittedName>
</protein>
<evidence type="ECO:0000256" key="2">
    <source>
        <dbReference type="ARBA" id="ARBA00049106"/>
    </source>
</evidence>
<dbReference type="InterPro" id="IPR012349">
    <property type="entry name" value="Split_barrel_FMN-bd"/>
</dbReference>
<dbReference type="AlphaFoldDB" id="A0A318JT17"/>
<evidence type="ECO:0000313" key="3">
    <source>
        <dbReference type="EMBL" id="PXX54723.1"/>
    </source>
</evidence>
<accession>A0A318JT17</accession>
<evidence type="ECO:0000256" key="1">
    <source>
        <dbReference type="ARBA" id="ARBA00008710"/>
    </source>
</evidence>
<keyword evidence="4" id="KW-1185">Reference proteome</keyword>
<dbReference type="Proteomes" id="UP000247569">
    <property type="component" value="Unassembled WGS sequence"/>
</dbReference>
<sequence length="153" mass="16906">MSAIANLGARALQTRWFVRAPIRLYRAGLGFLFGSRLLMLQHTGRRSGAARFVVLEVVQRPASGEFVVVSGFGSKAQWYRNVLADAKVRVSIGTLRSAPATATPMTEQESAAALEHYVREHPKAWHRLRATIEKATGTPVHNLPMVRLCVDAR</sequence>